<organism evidence="6 7">
    <name type="scientific">Flavobacterium cheongpyeongense</name>
    <dbReference type="NCBI Taxonomy" id="2212651"/>
    <lineage>
        <taxon>Bacteria</taxon>
        <taxon>Pseudomonadati</taxon>
        <taxon>Bacteroidota</taxon>
        <taxon>Flavobacteriia</taxon>
        <taxon>Flavobacteriales</taxon>
        <taxon>Flavobacteriaceae</taxon>
        <taxon>Flavobacterium</taxon>
    </lineage>
</organism>
<dbReference type="GO" id="GO:0003676">
    <property type="term" value="F:nucleic acid binding"/>
    <property type="evidence" value="ECO:0007669"/>
    <property type="project" value="InterPro"/>
</dbReference>
<evidence type="ECO:0000256" key="3">
    <source>
        <dbReference type="ARBA" id="ARBA00022679"/>
    </source>
</evidence>
<dbReference type="InterPro" id="IPR007848">
    <property type="entry name" value="Small_mtfrase_dom"/>
</dbReference>
<accession>A0A2V4BJG7</accession>
<keyword evidence="7" id="KW-1185">Reference proteome</keyword>
<dbReference type="PANTHER" id="PTHR45875">
    <property type="entry name" value="METHYLTRANSFERASE N6AMT1"/>
    <property type="match status" value="1"/>
</dbReference>
<dbReference type="Proteomes" id="UP000247903">
    <property type="component" value="Unassembled WGS sequence"/>
</dbReference>
<evidence type="ECO:0000256" key="4">
    <source>
        <dbReference type="ARBA" id="ARBA00022691"/>
    </source>
</evidence>
<comment type="similarity">
    <text evidence="1">Belongs to the eukaryotic/archaeal PrmC-related family.</text>
</comment>
<dbReference type="InterPro" id="IPR002052">
    <property type="entry name" value="DNA_methylase_N6_adenine_CS"/>
</dbReference>
<dbReference type="EMBL" id="QJHK01000028">
    <property type="protein sequence ID" value="PXY38911.1"/>
    <property type="molecule type" value="Genomic_DNA"/>
</dbReference>
<evidence type="ECO:0000256" key="1">
    <source>
        <dbReference type="ARBA" id="ARBA00006149"/>
    </source>
</evidence>
<dbReference type="SUPFAM" id="SSF53335">
    <property type="entry name" value="S-adenosyl-L-methionine-dependent methyltransferases"/>
    <property type="match status" value="1"/>
</dbReference>
<dbReference type="PANTHER" id="PTHR45875:SF1">
    <property type="entry name" value="METHYLTRANSFERASE N6AMT1"/>
    <property type="match status" value="1"/>
</dbReference>
<dbReference type="InterPro" id="IPR029063">
    <property type="entry name" value="SAM-dependent_MTases_sf"/>
</dbReference>
<dbReference type="GO" id="GO:0008757">
    <property type="term" value="F:S-adenosylmethionine-dependent methyltransferase activity"/>
    <property type="evidence" value="ECO:0007669"/>
    <property type="project" value="TreeGrafter"/>
</dbReference>
<keyword evidence="3 6" id="KW-0808">Transferase</keyword>
<evidence type="ECO:0000313" key="6">
    <source>
        <dbReference type="EMBL" id="PXY38911.1"/>
    </source>
</evidence>
<dbReference type="InterPro" id="IPR052190">
    <property type="entry name" value="Euk-Arch_PrmC-MTase"/>
</dbReference>
<protein>
    <submittedName>
        <fullName evidence="6">Methyltransferase</fullName>
    </submittedName>
</protein>
<reference evidence="6 7" key="1">
    <citation type="submission" date="2018-05" db="EMBL/GenBank/DDBJ databases">
        <title>Flavobacterium sp. strain IMCC34759, incomplete genome.</title>
        <authorList>
            <person name="Joung Y."/>
            <person name="Cho J."/>
        </authorList>
    </citation>
    <scope>NUCLEOTIDE SEQUENCE [LARGE SCALE GENOMIC DNA]</scope>
    <source>
        <strain evidence="6 7">IMCC34759</strain>
    </source>
</reference>
<dbReference type="OrthoDB" id="267914at2"/>
<dbReference type="RefSeq" id="WP_110308467.1">
    <property type="nucleotide sequence ID" value="NZ_QJHK01000028.1"/>
</dbReference>
<gene>
    <name evidence="6" type="ORF">DMB65_20360</name>
</gene>
<dbReference type="AlphaFoldDB" id="A0A2V4BJG7"/>
<sequence>MKALIKKIISPFLKKASAIYLSKPREYTYKEIIVWVEPTVFPPFITFSTKLLLEFLETLSLKGKKMLELGCGCGIISILAAKKEGIVTATDINNTALEALKKNASNNKVSIEIIHSNLFENIQDKNFDFIVINPPYYPKNPNTIAEKAWFCGENFDYFENLFFQLPNFITSENSIFMILSEDCELEKIKAIALKNEIAFELLLEKKNIAEKNYIFKLQKLQLAR</sequence>
<dbReference type="Gene3D" id="3.40.50.150">
    <property type="entry name" value="Vaccinia Virus protein VP39"/>
    <property type="match status" value="1"/>
</dbReference>
<dbReference type="GO" id="GO:0032259">
    <property type="term" value="P:methylation"/>
    <property type="evidence" value="ECO:0007669"/>
    <property type="project" value="UniProtKB-KW"/>
</dbReference>
<dbReference type="GO" id="GO:0008276">
    <property type="term" value="F:protein methyltransferase activity"/>
    <property type="evidence" value="ECO:0007669"/>
    <property type="project" value="TreeGrafter"/>
</dbReference>
<evidence type="ECO:0000259" key="5">
    <source>
        <dbReference type="Pfam" id="PF05175"/>
    </source>
</evidence>
<dbReference type="Pfam" id="PF05175">
    <property type="entry name" value="MTS"/>
    <property type="match status" value="1"/>
</dbReference>
<dbReference type="CDD" id="cd02440">
    <property type="entry name" value="AdoMet_MTases"/>
    <property type="match status" value="1"/>
</dbReference>
<dbReference type="GO" id="GO:0008170">
    <property type="term" value="F:N-methyltransferase activity"/>
    <property type="evidence" value="ECO:0007669"/>
    <property type="project" value="UniProtKB-ARBA"/>
</dbReference>
<evidence type="ECO:0000313" key="7">
    <source>
        <dbReference type="Proteomes" id="UP000247903"/>
    </source>
</evidence>
<dbReference type="PROSITE" id="PS00092">
    <property type="entry name" value="N6_MTASE"/>
    <property type="match status" value="1"/>
</dbReference>
<proteinExistence type="inferred from homology"/>
<keyword evidence="4" id="KW-0949">S-adenosyl-L-methionine</keyword>
<dbReference type="GO" id="GO:0035657">
    <property type="term" value="C:eRF1 methyltransferase complex"/>
    <property type="evidence" value="ECO:0007669"/>
    <property type="project" value="TreeGrafter"/>
</dbReference>
<evidence type="ECO:0000256" key="2">
    <source>
        <dbReference type="ARBA" id="ARBA00022603"/>
    </source>
</evidence>
<name>A0A2V4BJG7_9FLAO</name>
<feature type="domain" description="Methyltransferase small" evidence="5">
    <location>
        <begin position="45"/>
        <end position="138"/>
    </location>
</feature>
<keyword evidence="2 6" id="KW-0489">Methyltransferase</keyword>
<comment type="caution">
    <text evidence="6">The sequence shown here is derived from an EMBL/GenBank/DDBJ whole genome shotgun (WGS) entry which is preliminary data.</text>
</comment>